<dbReference type="AlphaFoldDB" id="A0A3P1CUB4"/>
<name>A0A3P1CUB4_9BACT</name>
<dbReference type="Proteomes" id="UP000274271">
    <property type="component" value="Unassembled WGS sequence"/>
</dbReference>
<dbReference type="Gene3D" id="2.60.120.620">
    <property type="entry name" value="q2cbj1_9rhob like domain"/>
    <property type="match status" value="1"/>
</dbReference>
<gene>
    <name evidence="1" type="ORF">EHT87_01015</name>
</gene>
<comment type="caution">
    <text evidence="1">The sequence shown here is derived from an EMBL/GenBank/DDBJ whole genome shotgun (WGS) entry which is preliminary data.</text>
</comment>
<evidence type="ECO:0000313" key="2">
    <source>
        <dbReference type="Proteomes" id="UP000274271"/>
    </source>
</evidence>
<sequence>MPLSSVQKKKESRMKIDPINWETVRESLQANGFATLPQVLDPQECRHLVSMYDESERFRKTVVMERHGYGMGEYKYFTYPLPEPIQALRTAVYKAVAPVANQWSSLLKLGIQYPDEHADFLEECHRNGQQRATPLLLTYGKGGYNAMHQDLYGDVYFPLQAVVFLSEPGVGYTGGEFVLTEQVPRAQSKATVLAPKQGDLLIFTTQFRPKKSTRGYFRVTMKHGVSTIHSGNRYTLGIIFHDAK</sequence>
<proteinExistence type="predicted"/>
<dbReference type="EMBL" id="RQJP01000001">
    <property type="protein sequence ID" value="RRB16902.1"/>
    <property type="molecule type" value="Genomic_DNA"/>
</dbReference>
<organism evidence="1 2">
    <name type="scientific">Larkinella knui</name>
    <dbReference type="NCBI Taxonomy" id="2025310"/>
    <lineage>
        <taxon>Bacteria</taxon>
        <taxon>Pseudomonadati</taxon>
        <taxon>Bacteroidota</taxon>
        <taxon>Cytophagia</taxon>
        <taxon>Cytophagales</taxon>
        <taxon>Spirosomataceae</taxon>
        <taxon>Larkinella</taxon>
    </lineage>
</organism>
<evidence type="ECO:0000313" key="1">
    <source>
        <dbReference type="EMBL" id="RRB16902.1"/>
    </source>
</evidence>
<dbReference type="Pfam" id="PF09859">
    <property type="entry name" value="Oxygenase-NA"/>
    <property type="match status" value="1"/>
</dbReference>
<dbReference type="OrthoDB" id="9781972at2"/>
<reference evidence="1 2" key="1">
    <citation type="submission" date="2018-11" db="EMBL/GenBank/DDBJ databases">
        <authorList>
            <person name="Zhou Z."/>
            <person name="Wang G."/>
        </authorList>
    </citation>
    <scope>NUCLEOTIDE SEQUENCE [LARGE SCALE GENOMIC DNA]</scope>
    <source>
        <strain evidence="1 2">KCTC42998</strain>
    </source>
</reference>
<accession>A0A3P1CUB4</accession>
<protein>
    <submittedName>
        <fullName evidence="1">Prolyl 4-hydroxylase subunit alpha</fullName>
    </submittedName>
</protein>
<dbReference type="InterPro" id="IPR018655">
    <property type="entry name" value="DUF2086"/>
</dbReference>
<keyword evidence="2" id="KW-1185">Reference proteome</keyword>